<evidence type="ECO:0000313" key="1">
    <source>
        <dbReference type="EMBL" id="EEZ70959.1"/>
    </source>
</evidence>
<dbReference type="AlphaFoldDB" id="D0W5D8"/>
<dbReference type="Proteomes" id="UP000003294">
    <property type="component" value="Unassembled WGS sequence"/>
</dbReference>
<name>D0W5D8_NEICI</name>
<organism evidence="1 2">
    <name type="scientific">Neisseria cinerea ATCC 14685</name>
    <dbReference type="NCBI Taxonomy" id="546262"/>
    <lineage>
        <taxon>Bacteria</taxon>
        <taxon>Pseudomonadati</taxon>
        <taxon>Pseudomonadota</taxon>
        <taxon>Betaproteobacteria</taxon>
        <taxon>Neisseriales</taxon>
        <taxon>Neisseriaceae</taxon>
        <taxon>Neisseria</taxon>
    </lineage>
</organism>
<accession>D0W5D8</accession>
<evidence type="ECO:0000313" key="2">
    <source>
        <dbReference type="Proteomes" id="UP000003294"/>
    </source>
</evidence>
<protein>
    <submittedName>
        <fullName evidence="1">Uncharacterized protein</fullName>
    </submittedName>
</protein>
<proteinExistence type="predicted"/>
<dbReference type="STRING" id="546262.NEICINOT_04893"/>
<reference evidence="1 2" key="1">
    <citation type="submission" date="2009-10" db="EMBL/GenBank/DDBJ databases">
        <authorList>
            <person name="Weinstock G."/>
            <person name="Sodergren E."/>
            <person name="Clifton S."/>
            <person name="Fulton L."/>
            <person name="Fulton B."/>
            <person name="Courtney L."/>
            <person name="Fronick C."/>
            <person name="Harrison M."/>
            <person name="Strong C."/>
            <person name="Farmer C."/>
            <person name="Delahaunty K."/>
            <person name="Markovic C."/>
            <person name="Hall O."/>
            <person name="Minx P."/>
            <person name="Tomlinson C."/>
            <person name="Mitreva M."/>
            <person name="Nelson J."/>
            <person name="Hou S."/>
            <person name="Wollam A."/>
            <person name="Pepin K.H."/>
            <person name="Johnson M."/>
            <person name="Bhonagiri V."/>
            <person name="Nash W.E."/>
            <person name="Warren W."/>
            <person name="Chinwalla A."/>
            <person name="Mardis E.R."/>
            <person name="Wilson R.K."/>
        </authorList>
    </citation>
    <scope>NUCLEOTIDE SEQUENCE [LARGE SCALE GENOMIC DNA]</scope>
    <source>
        <strain evidence="1 2">ATCC 14685</strain>
    </source>
</reference>
<comment type="caution">
    <text evidence="1">The sequence shown here is derived from an EMBL/GenBank/DDBJ whole genome shotgun (WGS) entry which is preliminary data.</text>
</comment>
<gene>
    <name evidence="1" type="ORF">NEICINOT_04893</name>
</gene>
<sequence>MPVFRIFKQKIISIKVVAIRSALPRYSMPLSEWVWGRSQ</sequence>
<dbReference type="EMBL" id="ACDY02000014">
    <property type="protein sequence ID" value="EEZ70959.1"/>
    <property type="molecule type" value="Genomic_DNA"/>
</dbReference>